<gene>
    <name evidence="3" type="ORF">RCL2_002247200</name>
    <name evidence="2" type="ORF">RclHR1_03360008</name>
</gene>
<evidence type="ECO:0000313" key="3">
    <source>
        <dbReference type="EMBL" id="GES95808.1"/>
    </source>
</evidence>
<organism evidence="2 4">
    <name type="scientific">Rhizophagus clarus</name>
    <dbReference type="NCBI Taxonomy" id="94130"/>
    <lineage>
        <taxon>Eukaryota</taxon>
        <taxon>Fungi</taxon>
        <taxon>Fungi incertae sedis</taxon>
        <taxon>Mucoromycota</taxon>
        <taxon>Glomeromycotina</taxon>
        <taxon>Glomeromycetes</taxon>
        <taxon>Glomerales</taxon>
        <taxon>Glomeraceae</taxon>
        <taxon>Rhizophagus</taxon>
    </lineage>
</organism>
<protein>
    <submittedName>
        <fullName evidence="2">Uncharacterized protein</fullName>
    </submittedName>
</protein>
<proteinExistence type="predicted"/>
<comment type="caution">
    <text evidence="2">The sequence shown here is derived from an EMBL/GenBank/DDBJ whole genome shotgun (WGS) entry which is preliminary data.</text>
</comment>
<dbReference type="EMBL" id="BLAL01000244">
    <property type="protein sequence ID" value="GES95808.1"/>
    <property type="molecule type" value="Genomic_DNA"/>
</dbReference>
<name>A0A2Z6RQV1_9GLOM</name>
<evidence type="ECO:0000256" key="1">
    <source>
        <dbReference type="SAM" id="MobiDB-lite"/>
    </source>
</evidence>
<sequence length="69" mass="7582">MTCGMNKNGGIGCEKWPEGRLSVIAQRWNCNLDNEEDEDDTHDPPAPIEDAGTSNVGSPTSLILRKRLQ</sequence>
<dbReference type="Proteomes" id="UP000615446">
    <property type="component" value="Unassembled WGS sequence"/>
</dbReference>
<feature type="compositionally biased region" description="Polar residues" evidence="1">
    <location>
        <begin position="52"/>
        <end position="61"/>
    </location>
</feature>
<dbReference type="AlphaFoldDB" id="A0A2Z6RQV1"/>
<evidence type="ECO:0000313" key="2">
    <source>
        <dbReference type="EMBL" id="GBB98911.1"/>
    </source>
</evidence>
<reference evidence="2 4" key="1">
    <citation type="submission" date="2017-11" db="EMBL/GenBank/DDBJ databases">
        <title>The genome of Rhizophagus clarus HR1 reveals common genetic basis of auxotrophy among arbuscular mycorrhizal fungi.</title>
        <authorList>
            <person name="Kobayashi Y."/>
        </authorList>
    </citation>
    <scope>NUCLEOTIDE SEQUENCE [LARGE SCALE GENOMIC DNA]</scope>
    <source>
        <strain evidence="2 4">HR1</strain>
    </source>
</reference>
<evidence type="ECO:0000313" key="4">
    <source>
        <dbReference type="Proteomes" id="UP000247702"/>
    </source>
</evidence>
<keyword evidence="4" id="KW-1185">Reference proteome</keyword>
<dbReference type="Proteomes" id="UP000247702">
    <property type="component" value="Unassembled WGS sequence"/>
</dbReference>
<reference evidence="3" key="2">
    <citation type="submission" date="2019-10" db="EMBL/GenBank/DDBJ databases">
        <title>Conservation and host-specific expression of non-tandemly repeated heterogenous ribosome RNA gene in arbuscular mycorrhizal fungi.</title>
        <authorList>
            <person name="Maeda T."/>
            <person name="Kobayashi Y."/>
            <person name="Nakagawa T."/>
            <person name="Ezawa T."/>
            <person name="Yamaguchi K."/>
            <person name="Bino T."/>
            <person name="Nishimoto Y."/>
            <person name="Shigenobu S."/>
            <person name="Kawaguchi M."/>
        </authorList>
    </citation>
    <scope>NUCLEOTIDE SEQUENCE</scope>
    <source>
        <strain evidence="3">HR1</strain>
    </source>
</reference>
<feature type="region of interest" description="Disordered" evidence="1">
    <location>
        <begin position="31"/>
        <end position="69"/>
    </location>
</feature>
<accession>A0A2Z6RQV1</accession>
<dbReference type="EMBL" id="BEXD01002624">
    <property type="protein sequence ID" value="GBB98911.1"/>
    <property type="molecule type" value="Genomic_DNA"/>
</dbReference>